<evidence type="ECO:0000256" key="1">
    <source>
        <dbReference type="ARBA" id="ARBA00022679"/>
    </source>
</evidence>
<sequence>MSARVRRAVPDDGDALAALAAITFPLACPPGSTRESQQAFIATVLSPERFAEYLADPARTLLVAHDDAVPQPVGYTMLVEGEPADADVRAAVRLHPTVELSKCYVLPGHHGQGIATLLMAATIDAARRTGAAGVWLGVNQLNLRAQAFYRRAGFEVVGTKQFLVGDRLEDDFVLERAAARGGDRHGRRLSGGAAGQPASPRTRSRTVSAIHGASEPAKASAARRWSRAVRERRVAMTYVASPAPHTLRSIATLSSVPASPSAAARSCSSSA</sequence>
<evidence type="ECO:0000256" key="2">
    <source>
        <dbReference type="ARBA" id="ARBA00023315"/>
    </source>
</evidence>
<comment type="caution">
    <text evidence="5">The sequence shown here is derived from an EMBL/GenBank/DDBJ whole genome shotgun (WGS) entry which is preliminary data.</text>
</comment>
<reference evidence="5 6" key="1">
    <citation type="submission" date="2013-10" db="EMBL/GenBank/DDBJ databases">
        <authorList>
            <person name="Wang G."/>
            <person name="Zhuang W."/>
        </authorList>
    </citation>
    <scope>NUCLEOTIDE SEQUENCE [LARGE SCALE GENOMIC DNA]</scope>
    <source>
        <strain evidence="5 6">DSM 20118</strain>
    </source>
</reference>
<dbReference type="PROSITE" id="PS51186">
    <property type="entry name" value="GNAT"/>
    <property type="match status" value="1"/>
</dbReference>
<evidence type="ECO:0000259" key="4">
    <source>
        <dbReference type="PROSITE" id="PS51186"/>
    </source>
</evidence>
<dbReference type="Pfam" id="PF00583">
    <property type="entry name" value="Acetyltransf_1"/>
    <property type="match status" value="1"/>
</dbReference>
<feature type="region of interest" description="Disordered" evidence="3">
    <location>
        <begin position="183"/>
        <end position="221"/>
    </location>
</feature>
<keyword evidence="2" id="KW-0012">Acyltransferase</keyword>
<accession>A0A0A0B3I9</accession>
<evidence type="ECO:0000313" key="5">
    <source>
        <dbReference type="EMBL" id="KGM00757.1"/>
    </source>
</evidence>
<keyword evidence="6" id="KW-1185">Reference proteome</keyword>
<dbReference type="PANTHER" id="PTHR43877">
    <property type="entry name" value="AMINOALKYLPHOSPHONATE N-ACETYLTRANSFERASE-RELATED-RELATED"/>
    <property type="match status" value="1"/>
</dbReference>
<proteinExistence type="predicted"/>
<dbReference type="AlphaFoldDB" id="A0A0A0B3I9"/>
<dbReference type="STRING" id="1408250.Q760_06255"/>
<dbReference type="RefSeq" id="WP_084142952.1">
    <property type="nucleotide sequence ID" value="NZ_AXNT01000169.1"/>
</dbReference>
<gene>
    <name evidence="5" type="ORF">Q760_06255</name>
</gene>
<dbReference type="GO" id="GO:0016747">
    <property type="term" value="F:acyltransferase activity, transferring groups other than amino-acyl groups"/>
    <property type="evidence" value="ECO:0007669"/>
    <property type="project" value="InterPro"/>
</dbReference>
<organism evidence="5 6">
    <name type="scientific">Cellulomonas cellasea DSM 20118</name>
    <dbReference type="NCBI Taxonomy" id="1408250"/>
    <lineage>
        <taxon>Bacteria</taxon>
        <taxon>Bacillati</taxon>
        <taxon>Actinomycetota</taxon>
        <taxon>Actinomycetes</taxon>
        <taxon>Micrococcales</taxon>
        <taxon>Cellulomonadaceae</taxon>
        <taxon>Cellulomonas</taxon>
    </lineage>
</organism>
<keyword evidence="1" id="KW-0808">Transferase</keyword>
<dbReference type="Gene3D" id="3.40.630.30">
    <property type="match status" value="1"/>
</dbReference>
<name>A0A0A0B3I9_9CELL</name>
<dbReference type="InterPro" id="IPR050832">
    <property type="entry name" value="Bact_Acetyltransf"/>
</dbReference>
<evidence type="ECO:0000313" key="6">
    <source>
        <dbReference type="Proteomes" id="UP000029833"/>
    </source>
</evidence>
<dbReference type="CDD" id="cd04301">
    <property type="entry name" value="NAT_SF"/>
    <property type="match status" value="1"/>
</dbReference>
<feature type="domain" description="N-acetyltransferase" evidence="4">
    <location>
        <begin position="3"/>
        <end position="179"/>
    </location>
</feature>
<evidence type="ECO:0000256" key="3">
    <source>
        <dbReference type="SAM" id="MobiDB-lite"/>
    </source>
</evidence>
<dbReference type="EMBL" id="AXNT01000169">
    <property type="protein sequence ID" value="KGM00757.1"/>
    <property type="molecule type" value="Genomic_DNA"/>
</dbReference>
<dbReference type="InterPro" id="IPR000182">
    <property type="entry name" value="GNAT_dom"/>
</dbReference>
<dbReference type="OrthoDB" id="143110at2"/>
<dbReference type="Proteomes" id="UP000029833">
    <property type="component" value="Unassembled WGS sequence"/>
</dbReference>
<dbReference type="SUPFAM" id="SSF55729">
    <property type="entry name" value="Acyl-CoA N-acyltransferases (Nat)"/>
    <property type="match status" value="1"/>
</dbReference>
<protein>
    <recommendedName>
        <fullName evidence="4">N-acetyltransferase domain-containing protein</fullName>
    </recommendedName>
</protein>
<dbReference type="InterPro" id="IPR016181">
    <property type="entry name" value="Acyl_CoA_acyltransferase"/>
</dbReference>